<accession>A0A1H2EFI9</accession>
<dbReference type="SUPFAM" id="SSF53335">
    <property type="entry name" value="S-adenosyl-L-methionine-dependent methyltransferases"/>
    <property type="match status" value="1"/>
</dbReference>
<dbReference type="InterPro" id="IPR029063">
    <property type="entry name" value="SAM-dependent_MTases_sf"/>
</dbReference>
<dbReference type="RefSeq" id="WP_157718777.1">
    <property type="nucleotide sequence ID" value="NZ_LT629785.1"/>
</dbReference>
<keyword evidence="2" id="KW-0808">Transferase</keyword>
<name>A0A1H2EFI9_9PSED</name>
<dbReference type="Pfam" id="PF08241">
    <property type="entry name" value="Methyltransf_11"/>
    <property type="match status" value="1"/>
</dbReference>
<dbReference type="GO" id="GO:0032259">
    <property type="term" value="P:methylation"/>
    <property type="evidence" value="ECO:0007669"/>
    <property type="project" value="UniProtKB-KW"/>
</dbReference>
<dbReference type="STRING" id="364197.SAMN05216296_0723"/>
<proteinExistence type="predicted"/>
<sequence length="202" mass="23256">MHTSSYDKMQAFVQQHLDSRRLEHLRIFDLGSQDVNGSYRLLFDNPGWQYLGLDMAPGNNVDIVLSKPYAWQEIPSASVDVVISGQAFEHIRYMWISILEVARILKPGGLCCVIAPSSGPEHRYPHDCWRIYPDGMRALAEFAQMDVLHVSTQWHEHGYLDCSDSWHDSLLICQRPDNGRVWNAKSALKRWLQHRALTIGLR</sequence>
<evidence type="ECO:0000313" key="3">
    <source>
        <dbReference type="Proteomes" id="UP000243232"/>
    </source>
</evidence>
<feature type="domain" description="Methyltransferase type 11" evidence="1">
    <location>
        <begin position="58"/>
        <end position="112"/>
    </location>
</feature>
<dbReference type="AlphaFoldDB" id="A0A1H2EFI9"/>
<organism evidence="2 3">
    <name type="scientific">Pseudomonas pohangensis</name>
    <dbReference type="NCBI Taxonomy" id="364197"/>
    <lineage>
        <taxon>Bacteria</taxon>
        <taxon>Pseudomonadati</taxon>
        <taxon>Pseudomonadota</taxon>
        <taxon>Gammaproteobacteria</taxon>
        <taxon>Pseudomonadales</taxon>
        <taxon>Pseudomonadaceae</taxon>
        <taxon>Pseudomonas</taxon>
    </lineage>
</organism>
<dbReference type="OrthoDB" id="9816424at2"/>
<keyword evidence="3" id="KW-1185">Reference proteome</keyword>
<keyword evidence="2" id="KW-0489">Methyltransferase</keyword>
<dbReference type="InterPro" id="IPR013216">
    <property type="entry name" value="Methyltransf_11"/>
</dbReference>
<dbReference type="GO" id="GO:0008757">
    <property type="term" value="F:S-adenosylmethionine-dependent methyltransferase activity"/>
    <property type="evidence" value="ECO:0007669"/>
    <property type="project" value="InterPro"/>
</dbReference>
<dbReference type="Gene3D" id="3.40.50.150">
    <property type="entry name" value="Vaccinia Virus protein VP39"/>
    <property type="match status" value="1"/>
</dbReference>
<evidence type="ECO:0000313" key="2">
    <source>
        <dbReference type="EMBL" id="SDT93769.1"/>
    </source>
</evidence>
<dbReference type="EMBL" id="LT629785">
    <property type="protein sequence ID" value="SDT93769.1"/>
    <property type="molecule type" value="Genomic_DNA"/>
</dbReference>
<evidence type="ECO:0000259" key="1">
    <source>
        <dbReference type="Pfam" id="PF08241"/>
    </source>
</evidence>
<gene>
    <name evidence="2" type="ORF">SAMN05216296_0723</name>
</gene>
<dbReference type="CDD" id="cd02440">
    <property type="entry name" value="AdoMet_MTases"/>
    <property type="match status" value="1"/>
</dbReference>
<reference evidence="3" key="1">
    <citation type="submission" date="2016-10" db="EMBL/GenBank/DDBJ databases">
        <authorList>
            <person name="Varghese N."/>
            <person name="Submissions S."/>
        </authorList>
    </citation>
    <scope>NUCLEOTIDE SEQUENCE [LARGE SCALE GENOMIC DNA]</scope>
    <source>
        <strain evidence="3">DSM 17875</strain>
    </source>
</reference>
<dbReference type="Proteomes" id="UP000243232">
    <property type="component" value="Chromosome I"/>
</dbReference>
<protein>
    <submittedName>
        <fullName evidence="2">Methyltransferase domain-containing protein</fullName>
    </submittedName>
</protein>